<proteinExistence type="predicted"/>
<dbReference type="AlphaFoldDB" id="A0A1K0INI6"/>
<evidence type="ECO:0000313" key="2">
    <source>
        <dbReference type="EMBL" id="SCU90922.1"/>
    </source>
</evidence>
<feature type="region of interest" description="Disordered" evidence="1">
    <location>
        <begin position="37"/>
        <end position="56"/>
    </location>
</feature>
<dbReference type="EMBL" id="FMSH01000447">
    <property type="protein sequence ID" value="SCU90922.1"/>
    <property type="molecule type" value="Genomic_DNA"/>
</dbReference>
<evidence type="ECO:0000256" key="1">
    <source>
        <dbReference type="SAM" id="MobiDB-lite"/>
    </source>
</evidence>
<accession>A0A1K0INI6</accession>
<reference evidence="2" key="1">
    <citation type="submission" date="2016-09" db="EMBL/GenBank/DDBJ databases">
        <authorList>
            <person name="Capua I."/>
            <person name="De Benedictis P."/>
            <person name="Joannis T."/>
            <person name="Lombin L.H."/>
            <person name="Cattoli G."/>
        </authorList>
    </citation>
    <scope>NUCLEOTIDE SEQUENCE</scope>
    <source>
        <strain evidence="2">B9</strain>
    </source>
</reference>
<name>A0A1K0INI6_CUPNE</name>
<gene>
    <name evidence="2" type="ORF">CNECB9_5000004</name>
</gene>
<organism evidence="2">
    <name type="scientific">Cupriavidus necator</name>
    <name type="common">Alcaligenes eutrophus</name>
    <name type="synonym">Ralstonia eutropha</name>
    <dbReference type="NCBI Taxonomy" id="106590"/>
    <lineage>
        <taxon>Bacteria</taxon>
        <taxon>Pseudomonadati</taxon>
        <taxon>Pseudomonadota</taxon>
        <taxon>Betaproteobacteria</taxon>
        <taxon>Burkholderiales</taxon>
        <taxon>Burkholderiaceae</taxon>
        <taxon>Cupriavidus</taxon>
    </lineage>
</organism>
<sequence length="56" mass="6118">MMRQKPEPLSKAQLHSMGCNRINQAQSTLQSIERAWQGASVSSKAHGSGRLRPSPS</sequence>
<protein>
    <submittedName>
        <fullName evidence="2">Uncharacterized protein</fullName>
    </submittedName>
</protein>